<evidence type="ECO:0000256" key="11">
    <source>
        <dbReference type="SAM" id="SignalP"/>
    </source>
</evidence>
<dbReference type="GeneID" id="112052711"/>
<dbReference type="CDD" id="cd00190">
    <property type="entry name" value="Tryp_SPc"/>
    <property type="match status" value="1"/>
</dbReference>
<evidence type="ECO:0000256" key="2">
    <source>
        <dbReference type="ARBA" id="ARBA00007664"/>
    </source>
</evidence>
<evidence type="ECO:0000256" key="6">
    <source>
        <dbReference type="ARBA" id="ARBA00022825"/>
    </source>
</evidence>
<keyword evidence="11" id="KW-0732">Signal</keyword>
<reference evidence="13" key="1">
    <citation type="submission" date="2025-05" db="UniProtKB">
        <authorList>
            <consortium name="RefSeq"/>
        </authorList>
    </citation>
    <scope>NUCLEOTIDE SEQUENCE [LARGE SCALE GENOMIC DNA]</scope>
</reference>
<dbReference type="Gene3D" id="2.40.10.10">
    <property type="entry name" value="Trypsin-like serine proteases"/>
    <property type="match status" value="1"/>
</dbReference>
<dbReference type="InterPro" id="IPR009003">
    <property type="entry name" value="Peptidase_S1_PA"/>
</dbReference>
<gene>
    <name evidence="14" type="primary">LOC112052711</name>
</gene>
<dbReference type="GO" id="GO:0005576">
    <property type="term" value="C:extracellular region"/>
    <property type="evidence" value="ECO:0007669"/>
    <property type="project" value="UniProtKB-SubCell"/>
</dbReference>
<dbReference type="PROSITE" id="PS50240">
    <property type="entry name" value="TRYPSIN_DOM"/>
    <property type="match status" value="1"/>
</dbReference>
<proteinExistence type="inferred from homology"/>
<keyword evidence="7" id="KW-1015">Disulfide bond</keyword>
<evidence type="ECO:0000256" key="7">
    <source>
        <dbReference type="ARBA" id="ARBA00023157"/>
    </source>
</evidence>
<feature type="chain" id="PRO_5027066923" description="trypsin" evidence="11">
    <location>
        <begin position="17"/>
        <end position="253"/>
    </location>
</feature>
<dbReference type="AlphaFoldDB" id="A0A6J1NIT6"/>
<evidence type="ECO:0000256" key="5">
    <source>
        <dbReference type="ARBA" id="ARBA00022801"/>
    </source>
</evidence>
<evidence type="ECO:0000256" key="9">
    <source>
        <dbReference type="ARBA" id="ARBA00038868"/>
    </source>
</evidence>
<dbReference type="InterPro" id="IPR018114">
    <property type="entry name" value="TRYPSIN_HIS"/>
</dbReference>
<reference evidence="14" key="2">
    <citation type="submission" date="2025-08" db="UniProtKB">
        <authorList>
            <consortium name="RefSeq"/>
        </authorList>
    </citation>
    <scope>IDENTIFICATION</scope>
</reference>
<dbReference type="PROSITE" id="PS00135">
    <property type="entry name" value="TRYPSIN_SER"/>
    <property type="match status" value="1"/>
</dbReference>
<dbReference type="InterPro" id="IPR050430">
    <property type="entry name" value="Peptidase_S1"/>
</dbReference>
<dbReference type="Pfam" id="PF00089">
    <property type="entry name" value="Trypsin"/>
    <property type="match status" value="1"/>
</dbReference>
<evidence type="ECO:0000256" key="3">
    <source>
        <dbReference type="ARBA" id="ARBA00022525"/>
    </source>
</evidence>
<name>A0A6J1NIT6_BICAN</name>
<dbReference type="PRINTS" id="PR00722">
    <property type="entry name" value="CHYMOTRYPSIN"/>
</dbReference>
<evidence type="ECO:0000256" key="10">
    <source>
        <dbReference type="RuleBase" id="RU363034"/>
    </source>
</evidence>
<evidence type="ECO:0000313" key="13">
    <source>
        <dbReference type="Proteomes" id="UP001652582"/>
    </source>
</evidence>
<dbReference type="PANTHER" id="PTHR24276:SF91">
    <property type="entry name" value="AT26814P-RELATED"/>
    <property type="match status" value="1"/>
</dbReference>
<evidence type="ECO:0000256" key="4">
    <source>
        <dbReference type="ARBA" id="ARBA00022670"/>
    </source>
</evidence>
<comment type="similarity">
    <text evidence="2">Belongs to the peptidase S1 family.</text>
</comment>
<protein>
    <recommendedName>
        <fullName evidence="9">trypsin</fullName>
        <ecNumber evidence="9">3.4.21.4</ecNumber>
    </recommendedName>
</protein>
<dbReference type="InterPro" id="IPR001254">
    <property type="entry name" value="Trypsin_dom"/>
</dbReference>
<keyword evidence="5 10" id="KW-0378">Hydrolase</keyword>
<feature type="signal peptide" evidence="11">
    <location>
        <begin position="1"/>
        <end position="16"/>
    </location>
</feature>
<dbReference type="PANTHER" id="PTHR24276">
    <property type="entry name" value="POLYSERASE-RELATED"/>
    <property type="match status" value="1"/>
</dbReference>
<dbReference type="SUPFAM" id="SSF50494">
    <property type="entry name" value="Trypsin-like serine proteases"/>
    <property type="match status" value="1"/>
</dbReference>
<dbReference type="SMART" id="SM00020">
    <property type="entry name" value="Tryp_SPc"/>
    <property type="match status" value="1"/>
</dbReference>
<dbReference type="Proteomes" id="UP001652582">
    <property type="component" value="Chromosome 1"/>
</dbReference>
<dbReference type="RefSeq" id="XP_023947660.1">
    <property type="nucleotide sequence ID" value="XM_024091892.2"/>
</dbReference>
<dbReference type="EC" id="3.4.21.4" evidence="9"/>
<evidence type="ECO:0000259" key="12">
    <source>
        <dbReference type="PROSITE" id="PS50240"/>
    </source>
</evidence>
<keyword evidence="6 10" id="KW-0720">Serine protease</keyword>
<dbReference type="PROSITE" id="PS00134">
    <property type="entry name" value="TRYPSIN_HIS"/>
    <property type="match status" value="1"/>
</dbReference>
<organism evidence="13 14">
    <name type="scientific">Bicyclus anynana</name>
    <name type="common">Squinting bush brown butterfly</name>
    <dbReference type="NCBI Taxonomy" id="110368"/>
    <lineage>
        <taxon>Eukaryota</taxon>
        <taxon>Metazoa</taxon>
        <taxon>Ecdysozoa</taxon>
        <taxon>Arthropoda</taxon>
        <taxon>Hexapoda</taxon>
        <taxon>Insecta</taxon>
        <taxon>Pterygota</taxon>
        <taxon>Neoptera</taxon>
        <taxon>Endopterygota</taxon>
        <taxon>Lepidoptera</taxon>
        <taxon>Glossata</taxon>
        <taxon>Ditrysia</taxon>
        <taxon>Papilionoidea</taxon>
        <taxon>Nymphalidae</taxon>
        <taxon>Satyrinae</taxon>
        <taxon>Satyrini</taxon>
        <taxon>Mycalesina</taxon>
        <taxon>Bicyclus</taxon>
    </lineage>
</organism>
<sequence length="253" mass="27267">MKAITVLLVYLAFASALPRQERIVGGTTVSINTYPFSAVLLITSGVMNRLRQNCGGSIINNRSVLTAAHCIQHGNLNTHRVRSGSSNASSGGRLHDISSRLVHPHYNQGTLNNDIGMFRVSSAFQFGPTVRAAAIIGQNAIIPDNALVWAIGWGWTSHGGNNPSEQLRHVQIRTTPVARCQRAYTGFTITAAMICAAWDTHGRGSCQGDSGSPLIHNNVVVGATSFGMRCADPNYPTVYARVAHFTNWIRTNA</sequence>
<accession>A0A6J1NIT6</accession>
<comment type="catalytic activity">
    <reaction evidence="8">
        <text>Preferential cleavage: Arg-|-Xaa, Lys-|-Xaa.</text>
        <dbReference type="EC" id="3.4.21.4"/>
    </reaction>
</comment>
<feature type="domain" description="Peptidase S1" evidence="12">
    <location>
        <begin position="23"/>
        <end position="253"/>
    </location>
</feature>
<dbReference type="OrthoDB" id="10051896at2759"/>
<evidence type="ECO:0000256" key="8">
    <source>
        <dbReference type="ARBA" id="ARBA00036320"/>
    </source>
</evidence>
<evidence type="ECO:0000313" key="14">
    <source>
        <dbReference type="RefSeq" id="XP_023947660.1"/>
    </source>
</evidence>
<evidence type="ECO:0000256" key="1">
    <source>
        <dbReference type="ARBA" id="ARBA00004613"/>
    </source>
</evidence>
<keyword evidence="13" id="KW-1185">Reference proteome</keyword>
<dbReference type="KEGG" id="bany:112052711"/>
<keyword evidence="3" id="KW-0964">Secreted</keyword>
<dbReference type="InterPro" id="IPR043504">
    <property type="entry name" value="Peptidase_S1_PA_chymotrypsin"/>
</dbReference>
<keyword evidence="4 10" id="KW-0645">Protease</keyword>
<dbReference type="InterPro" id="IPR033116">
    <property type="entry name" value="TRYPSIN_SER"/>
</dbReference>
<dbReference type="FunFam" id="2.40.10.10:FF:000047">
    <property type="entry name" value="Trypsin eta"/>
    <property type="match status" value="1"/>
</dbReference>
<comment type="subcellular location">
    <subcellularLocation>
        <location evidence="1">Secreted</location>
    </subcellularLocation>
</comment>
<dbReference type="InterPro" id="IPR001314">
    <property type="entry name" value="Peptidase_S1A"/>
</dbReference>
<dbReference type="GO" id="GO:0016485">
    <property type="term" value="P:protein processing"/>
    <property type="evidence" value="ECO:0007669"/>
    <property type="project" value="UniProtKB-ARBA"/>
</dbReference>
<dbReference type="GO" id="GO:0004252">
    <property type="term" value="F:serine-type endopeptidase activity"/>
    <property type="evidence" value="ECO:0007669"/>
    <property type="project" value="UniProtKB-EC"/>
</dbReference>